<gene>
    <name evidence="3" type="ORF">ElP_50230</name>
</gene>
<protein>
    <recommendedName>
        <fullName evidence="5">IgA FC receptor</fullName>
    </recommendedName>
</protein>
<keyword evidence="2" id="KW-0732">Signal</keyword>
<organism evidence="3 4">
    <name type="scientific">Tautonia plasticadhaerens</name>
    <dbReference type="NCBI Taxonomy" id="2527974"/>
    <lineage>
        <taxon>Bacteria</taxon>
        <taxon>Pseudomonadati</taxon>
        <taxon>Planctomycetota</taxon>
        <taxon>Planctomycetia</taxon>
        <taxon>Isosphaerales</taxon>
        <taxon>Isosphaeraceae</taxon>
        <taxon>Tautonia</taxon>
    </lineage>
</organism>
<evidence type="ECO:0008006" key="5">
    <source>
        <dbReference type="Google" id="ProtNLM"/>
    </source>
</evidence>
<evidence type="ECO:0000256" key="1">
    <source>
        <dbReference type="SAM" id="MobiDB-lite"/>
    </source>
</evidence>
<feature type="region of interest" description="Disordered" evidence="1">
    <location>
        <begin position="92"/>
        <end position="247"/>
    </location>
</feature>
<sequence length="329" mass="34376" precursor="true">MKGRRSVRPLAMGALMVAVLAPGAAEAQLFPNLPARKREKIDCSQELPVYGLYRNKYYGYYPTCWRGFPPGWGCPTPESPDWEAELADRPLDIPDEAGFGGGEGSGPDPLGGMGLDDLLPDLPGQRSPFEMDRLNEGASPFDPPQGGGRSPFQDDPFAPTDPSAPGGLPSDRSGDPPSPFDLPGASNVPSGLPAIGPPVTGTRPLGGETPRADAPPTPPAIPELAVIPDARPRPVRLPSGDSVPISYSPPVAMPGTAPIGMAPGALPPGVLDPGASYSMVEGEAGLVDPMTGGIIMADPGIPPSGPMMIGEQEERPRRRFLSGLFNRRR</sequence>
<keyword evidence="4" id="KW-1185">Reference proteome</keyword>
<dbReference type="AlphaFoldDB" id="A0A518H8A7"/>
<dbReference type="KEGG" id="tpla:ElP_50230"/>
<dbReference type="EMBL" id="CP036426">
    <property type="protein sequence ID" value="QDV37090.1"/>
    <property type="molecule type" value="Genomic_DNA"/>
</dbReference>
<accession>A0A518H8A7</accession>
<feature type="compositionally biased region" description="Gly residues" evidence="1">
    <location>
        <begin position="98"/>
        <end position="114"/>
    </location>
</feature>
<evidence type="ECO:0000256" key="2">
    <source>
        <dbReference type="SAM" id="SignalP"/>
    </source>
</evidence>
<reference evidence="3 4" key="1">
    <citation type="submission" date="2019-02" db="EMBL/GenBank/DDBJ databases">
        <title>Deep-cultivation of Planctomycetes and their phenomic and genomic characterization uncovers novel biology.</title>
        <authorList>
            <person name="Wiegand S."/>
            <person name="Jogler M."/>
            <person name="Boedeker C."/>
            <person name="Pinto D."/>
            <person name="Vollmers J."/>
            <person name="Rivas-Marin E."/>
            <person name="Kohn T."/>
            <person name="Peeters S.H."/>
            <person name="Heuer A."/>
            <person name="Rast P."/>
            <person name="Oberbeckmann S."/>
            <person name="Bunk B."/>
            <person name="Jeske O."/>
            <person name="Meyerdierks A."/>
            <person name="Storesund J.E."/>
            <person name="Kallscheuer N."/>
            <person name="Luecker S."/>
            <person name="Lage O.M."/>
            <person name="Pohl T."/>
            <person name="Merkel B.J."/>
            <person name="Hornburger P."/>
            <person name="Mueller R.-W."/>
            <person name="Bruemmer F."/>
            <person name="Labrenz M."/>
            <person name="Spormann A.M."/>
            <person name="Op den Camp H."/>
            <person name="Overmann J."/>
            <person name="Amann R."/>
            <person name="Jetten M.S.M."/>
            <person name="Mascher T."/>
            <person name="Medema M.H."/>
            <person name="Devos D.P."/>
            <person name="Kaster A.-K."/>
            <person name="Ovreas L."/>
            <person name="Rohde M."/>
            <person name="Galperin M.Y."/>
            <person name="Jogler C."/>
        </authorList>
    </citation>
    <scope>NUCLEOTIDE SEQUENCE [LARGE SCALE GENOMIC DNA]</scope>
    <source>
        <strain evidence="3 4">ElP</strain>
    </source>
</reference>
<proteinExistence type="predicted"/>
<dbReference type="Proteomes" id="UP000317835">
    <property type="component" value="Chromosome"/>
</dbReference>
<feature type="chain" id="PRO_5021893361" description="IgA FC receptor" evidence="2">
    <location>
        <begin position="28"/>
        <end position="329"/>
    </location>
</feature>
<feature type="compositionally biased region" description="Low complexity" evidence="1">
    <location>
        <begin position="115"/>
        <end position="124"/>
    </location>
</feature>
<feature type="signal peptide" evidence="2">
    <location>
        <begin position="1"/>
        <end position="27"/>
    </location>
</feature>
<dbReference type="RefSeq" id="WP_145274388.1">
    <property type="nucleotide sequence ID" value="NZ_CP036426.1"/>
</dbReference>
<dbReference type="OrthoDB" id="292529at2"/>
<evidence type="ECO:0000313" key="3">
    <source>
        <dbReference type="EMBL" id="QDV37090.1"/>
    </source>
</evidence>
<name>A0A518H8A7_9BACT</name>
<evidence type="ECO:0000313" key="4">
    <source>
        <dbReference type="Proteomes" id="UP000317835"/>
    </source>
</evidence>